<evidence type="ECO:0000256" key="7">
    <source>
        <dbReference type="ARBA" id="ARBA00033999"/>
    </source>
</evidence>
<evidence type="ECO:0000313" key="12">
    <source>
        <dbReference type="EMBL" id="QIZ21458.1"/>
    </source>
</evidence>
<dbReference type="GO" id="GO:0003904">
    <property type="term" value="F:deoxyribodipyrimidine photo-lyase activity"/>
    <property type="evidence" value="ECO:0007669"/>
    <property type="project" value="UniProtKB-EC"/>
</dbReference>
<dbReference type="Pfam" id="PF03441">
    <property type="entry name" value="FAD_binding_7"/>
    <property type="match status" value="1"/>
</dbReference>
<keyword evidence="4 8" id="KW-0285">Flavoprotein</keyword>
<feature type="site" description="Electron transfer via tryptophanyl radical" evidence="9">
    <location>
        <position position="303"/>
    </location>
</feature>
<dbReference type="GO" id="GO:0009416">
    <property type="term" value="P:response to light stimulus"/>
    <property type="evidence" value="ECO:0007669"/>
    <property type="project" value="TreeGrafter"/>
</dbReference>
<dbReference type="PROSITE" id="PS00394">
    <property type="entry name" value="DNA_PHOTOLYASES_1_1"/>
    <property type="match status" value="1"/>
</dbReference>
<dbReference type="PANTHER" id="PTHR11455:SF9">
    <property type="entry name" value="CRYPTOCHROME CIRCADIAN CLOCK 5 ISOFORM X1"/>
    <property type="match status" value="1"/>
</dbReference>
<proteinExistence type="inferred from homology"/>
<comment type="cofactor">
    <cofactor evidence="8">
        <name>FAD</name>
        <dbReference type="ChEBI" id="CHEBI:57692"/>
    </cofactor>
    <text evidence="8">Binds 1 FAD per subunit.</text>
</comment>
<dbReference type="PRINTS" id="PR00147">
    <property type="entry name" value="DNAPHOTLYASE"/>
</dbReference>
<feature type="binding site" evidence="8">
    <location>
        <position position="223"/>
    </location>
    <ligand>
        <name>FAD</name>
        <dbReference type="ChEBI" id="CHEBI:57692"/>
    </ligand>
</feature>
<dbReference type="InterPro" id="IPR002081">
    <property type="entry name" value="Cryptochrome/DNA_photolyase_1"/>
</dbReference>
<keyword evidence="13" id="KW-1185">Reference proteome</keyword>
<comment type="catalytic activity">
    <reaction evidence="7">
        <text>cyclobutadipyrimidine (in DNA) = 2 pyrimidine residues (in DNA).</text>
        <dbReference type="EC" id="4.1.99.3"/>
    </reaction>
</comment>
<dbReference type="PROSITE" id="PS51645">
    <property type="entry name" value="PHR_CRY_ALPHA_BETA"/>
    <property type="match status" value="1"/>
</dbReference>
<evidence type="ECO:0000313" key="13">
    <source>
        <dbReference type="Proteomes" id="UP000501094"/>
    </source>
</evidence>
<evidence type="ECO:0000256" key="4">
    <source>
        <dbReference type="ARBA" id="ARBA00022630"/>
    </source>
</evidence>
<dbReference type="RefSeq" id="WP_168607315.1">
    <property type="nucleotide sequence ID" value="NZ_CP038852.1"/>
</dbReference>
<dbReference type="InterPro" id="IPR006050">
    <property type="entry name" value="DNA_photolyase_N"/>
</dbReference>
<protein>
    <recommendedName>
        <fullName evidence="3">Deoxyribodipyrimidine photo-lyase</fullName>
        <ecNumber evidence="2">4.1.99.3</ecNumber>
    </recommendedName>
</protein>
<keyword evidence="12" id="KW-0456">Lyase</keyword>
<dbReference type="InterPro" id="IPR014729">
    <property type="entry name" value="Rossmann-like_a/b/a_fold"/>
</dbReference>
<feature type="binding site" evidence="8">
    <location>
        <position position="269"/>
    </location>
    <ligand>
        <name>FAD</name>
        <dbReference type="ChEBI" id="CHEBI:57692"/>
    </ligand>
</feature>
<feature type="binding site" evidence="8">
    <location>
        <begin position="235"/>
        <end position="239"/>
    </location>
    <ligand>
        <name>FAD</name>
        <dbReference type="ChEBI" id="CHEBI:57692"/>
    </ligand>
</feature>
<evidence type="ECO:0000256" key="2">
    <source>
        <dbReference type="ARBA" id="ARBA00013149"/>
    </source>
</evidence>
<feature type="site" description="Electron transfer via tryptophanyl radical" evidence="9">
    <location>
        <position position="379"/>
    </location>
</feature>
<dbReference type="SUPFAM" id="SSF48173">
    <property type="entry name" value="Cryptochrome/photolyase FAD-binding domain"/>
    <property type="match status" value="1"/>
</dbReference>
<dbReference type="GO" id="GO:0003677">
    <property type="term" value="F:DNA binding"/>
    <property type="evidence" value="ECO:0007669"/>
    <property type="project" value="TreeGrafter"/>
</dbReference>
<dbReference type="Pfam" id="PF00875">
    <property type="entry name" value="DNA_photolyase"/>
    <property type="match status" value="1"/>
</dbReference>
<dbReference type="EMBL" id="CP038852">
    <property type="protein sequence ID" value="QIZ21458.1"/>
    <property type="molecule type" value="Genomic_DNA"/>
</dbReference>
<dbReference type="Gene3D" id="3.40.50.620">
    <property type="entry name" value="HUPs"/>
    <property type="match status" value="1"/>
</dbReference>
<gene>
    <name evidence="12" type="ORF">E5R92_06660</name>
</gene>
<dbReference type="InterPro" id="IPR005101">
    <property type="entry name" value="Cryptochr/Photolyase_FAD-bd"/>
</dbReference>
<evidence type="ECO:0000259" key="11">
    <source>
        <dbReference type="PROSITE" id="PS51645"/>
    </source>
</evidence>
<dbReference type="InterPro" id="IPR036155">
    <property type="entry name" value="Crypto/Photolyase_N_sf"/>
</dbReference>
<evidence type="ECO:0000256" key="9">
    <source>
        <dbReference type="PIRSR" id="PIRSR602081-2"/>
    </source>
</evidence>
<name>A0A6H1Q3P6_9PROT</name>
<dbReference type="EC" id="4.1.99.3" evidence="2"/>
<dbReference type="Gene3D" id="1.25.40.80">
    <property type="match status" value="1"/>
</dbReference>
<keyword evidence="6 10" id="KW-0157">Chromophore</keyword>
<evidence type="ECO:0000256" key="1">
    <source>
        <dbReference type="ARBA" id="ARBA00001932"/>
    </source>
</evidence>
<dbReference type="KEGG" id="peg:E5R92_06660"/>
<dbReference type="PANTHER" id="PTHR11455">
    <property type="entry name" value="CRYPTOCHROME"/>
    <property type="match status" value="1"/>
</dbReference>
<dbReference type="Proteomes" id="UP000501094">
    <property type="component" value="Chromosome"/>
</dbReference>
<dbReference type="InterPro" id="IPR018394">
    <property type="entry name" value="DNA_photolyase_1_CS_C"/>
</dbReference>
<feature type="domain" description="Photolyase/cryptochrome alpha/beta" evidence="11">
    <location>
        <begin position="3"/>
        <end position="129"/>
    </location>
</feature>
<evidence type="ECO:0000256" key="6">
    <source>
        <dbReference type="ARBA" id="ARBA00022991"/>
    </source>
</evidence>
<sequence>MTKKAIVWVREDFRIEDNEALSIATQNHEFVNALYIYNPKNFDNKREAQKWWLTKSLENFNIDLKKLNITLEVQLGDELEVLSNLKKENNVTVYWSKVYEPDIINKGKKIRDLFIKNEIQYKYFKGNILVEFQEMTKDDGTPYKVFTPFWKKTEQFYISKLPSKFIKVKSKAKKINIFKKSISIKEILPKKNWHKKFEKYWNPSEQEANKYLQELIDNRIEGYGDARDIPGVNGTSKLSPFLKFGQIHVEKIWKKCQAIKIKKIGYRKYINELGWREFSHSLINYFPQMLKGNLRKDFDNFPWVKNDKFLKAWKIGMTGYPIVDAGMRELYETGWMHNRVRMIVASFLVKHLRIHWIEGEKHFKNCLVDYNEASNVAQWQWVAGCGADAAPYFRIFNPILQGEKFDKDGIYTKKWVPELKNMPNKFLYKPWELESKYQEQIKVIVGVDYPNPIVDHVEARNAALNAFKTIKKN</sequence>
<keyword evidence="5 8" id="KW-0274">FAD</keyword>
<reference evidence="12 13" key="1">
    <citation type="journal article" date="2020" name="Nat. Microbiol.">
        <title>Lysogenic host-virus interactions in SAR11 marine bacteria.</title>
        <authorList>
            <person name="Morris R.M."/>
            <person name="Cain K.R."/>
            <person name="Hvorecny K.L."/>
            <person name="Kollman J.M."/>
        </authorList>
    </citation>
    <scope>NUCLEOTIDE SEQUENCE [LARGE SCALE GENOMIC DNA]</scope>
    <source>
        <strain evidence="12 13">NP1</strain>
    </source>
</reference>
<dbReference type="Gene3D" id="1.10.579.10">
    <property type="entry name" value="DNA Cyclobutane Dipyrimidine Photolyase, subunit A, domain 3"/>
    <property type="match status" value="1"/>
</dbReference>
<dbReference type="GO" id="GO:0000719">
    <property type="term" value="P:photoreactive repair"/>
    <property type="evidence" value="ECO:0007669"/>
    <property type="project" value="UniProtKB-ARBA"/>
</dbReference>
<evidence type="ECO:0000256" key="10">
    <source>
        <dbReference type="RuleBase" id="RU004182"/>
    </source>
</evidence>
<feature type="site" description="Electron transfer via tryptophanyl radical" evidence="9">
    <location>
        <position position="356"/>
    </location>
</feature>
<evidence type="ECO:0000256" key="5">
    <source>
        <dbReference type="ARBA" id="ARBA00022827"/>
    </source>
</evidence>
<dbReference type="SUPFAM" id="SSF52425">
    <property type="entry name" value="Cryptochrome/photolyase, N-terminal domain"/>
    <property type="match status" value="1"/>
</dbReference>
<organism evidence="12 13">
    <name type="scientific">Candidatus Pelagibacter giovannonii</name>
    <dbReference type="NCBI Taxonomy" id="2563896"/>
    <lineage>
        <taxon>Bacteria</taxon>
        <taxon>Pseudomonadati</taxon>
        <taxon>Pseudomonadota</taxon>
        <taxon>Alphaproteobacteria</taxon>
        <taxon>Candidatus Pelagibacterales</taxon>
        <taxon>Candidatus Pelagibacteraceae</taxon>
        <taxon>Candidatus Pelagibacter</taxon>
    </lineage>
</organism>
<dbReference type="AlphaFoldDB" id="A0A6H1Q3P6"/>
<comment type="cofactor">
    <cofactor evidence="1">
        <name>(6R)-5,10-methylene-5,6,7,8-tetrahydrofolate</name>
        <dbReference type="ChEBI" id="CHEBI:15636"/>
    </cofactor>
</comment>
<dbReference type="GO" id="GO:0071949">
    <property type="term" value="F:FAD binding"/>
    <property type="evidence" value="ECO:0007669"/>
    <property type="project" value="TreeGrafter"/>
</dbReference>
<accession>A0A6H1Q3P6</accession>
<dbReference type="InterPro" id="IPR036134">
    <property type="entry name" value="Crypto/Photolyase_FAD-like_sf"/>
</dbReference>
<dbReference type="FunFam" id="1.10.579.10:FF:000003">
    <property type="entry name" value="Deoxyribodipyrimidine photo-lyase"/>
    <property type="match status" value="1"/>
</dbReference>
<comment type="similarity">
    <text evidence="10">Belongs to the DNA photolyase family.</text>
</comment>
<evidence type="ECO:0000256" key="3">
    <source>
        <dbReference type="ARBA" id="ARBA00014046"/>
    </source>
</evidence>
<evidence type="ECO:0000256" key="8">
    <source>
        <dbReference type="PIRSR" id="PIRSR602081-1"/>
    </source>
</evidence>